<evidence type="ECO:0000313" key="1">
    <source>
        <dbReference type="EMBL" id="MBE9220739.1"/>
    </source>
</evidence>
<sequence>MNETLEAMARGIFKSWFVDFDPVRTKRSGIQPAGMDAATADLFPDEFEESSLGLIPKGWKVKALPEFIEINPKRSLAKGKIAPYLDMKNMPTQGHRPDDWIDRPFGSGTKFINGDTLMARITPCLENGKTAFVDFLQDKQVCWGSTEYIIFRSKPPLPLEFAYYSYSHQD</sequence>
<protein>
    <submittedName>
        <fullName evidence="1">Uncharacterized protein</fullName>
    </submittedName>
</protein>
<dbReference type="Proteomes" id="UP000597867">
    <property type="component" value="Unassembled WGS sequence"/>
</dbReference>
<evidence type="ECO:0000313" key="2">
    <source>
        <dbReference type="Proteomes" id="UP000597867"/>
    </source>
</evidence>
<reference evidence="1" key="1">
    <citation type="submission" date="2020-10" db="EMBL/GenBank/DDBJ databases">
        <authorList>
            <person name="Castelo-Branco R."/>
            <person name="Eusebio N."/>
            <person name="Adriana R."/>
            <person name="Vieira A."/>
            <person name="Brugerolle De Fraissinette N."/>
            <person name="Rezende De Castro R."/>
            <person name="Schneider M.P."/>
            <person name="Vasconcelos V."/>
            <person name="Leao P.N."/>
        </authorList>
    </citation>
    <scope>NUCLEOTIDE SEQUENCE</scope>
    <source>
        <strain evidence="1">LEGE 04289</strain>
    </source>
</reference>
<accession>A0ACC5Q6W5</accession>
<proteinExistence type="predicted"/>
<keyword evidence="2" id="KW-1185">Reference proteome</keyword>
<comment type="caution">
    <text evidence="1">The sequence shown here is derived from an EMBL/GenBank/DDBJ whole genome shotgun (WGS) entry which is preliminary data.</text>
</comment>
<organism evidence="1 2">
    <name type="scientific">Dolichospermum flos-aquae LEGE 04289</name>
    <dbReference type="NCBI Taxonomy" id="1828708"/>
    <lineage>
        <taxon>Bacteria</taxon>
        <taxon>Bacillati</taxon>
        <taxon>Cyanobacteriota</taxon>
        <taxon>Cyanophyceae</taxon>
        <taxon>Nostocales</taxon>
        <taxon>Aphanizomenonaceae</taxon>
        <taxon>Dolichospermum</taxon>
    </lineage>
</organism>
<name>A0ACC5Q6W5_DOLFA</name>
<gene>
    <name evidence="1" type="ORF">IQ222_18575</name>
</gene>
<dbReference type="EMBL" id="JADEWF010000088">
    <property type="protein sequence ID" value="MBE9220739.1"/>
    <property type="molecule type" value="Genomic_DNA"/>
</dbReference>